<sequence>MSPQHCSRPRRAISFSEIRMAKVTAVIACPGGIPDTLTQDDQRTMPARKAKPRQKVVEKRPASAVHNSDASPQITSKKWMRPGLPRELKVSSSDEYCPTVTDDDDKPLETAGDAIVESEDDKPLSIYSSPKRAKRKLQPATPGDDWIEELGRSLT</sequence>
<evidence type="ECO:0000256" key="1">
    <source>
        <dbReference type="SAM" id="MobiDB-lite"/>
    </source>
</evidence>
<protein>
    <recommendedName>
        <fullName evidence="4">Ribosome biogenesis protein NOP53</fullName>
    </recommendedName>
</protein>
<accession>A0ABN9TQT1</accession>
<dbReference type="Proteomes" id="UP001189429">
    <property type="component" value="Unassembled WGS sequence"/>
</dbReference>
<comment type="caution">
    <text evidence="2">The sequence shown here is derived from an EMBL/GenBank/DDBJ whole genome shotgun (WGS) entry which is preliminary data.</text>
</comment>
<keyword evidence="3" id="KW-1185">Reference proteome</keyword>
<feature type="region of interest" description="Disordered" evidence="1">
    <location>
        <begin position="30"/>
        <end position="155"/>
    </location>
</feature>
<reference evidence="2" key="1">
    <citation type="submission" date="2023-10" db="EMBL/GenBank/DDBJ databases">
        <authorList>
            <person name="Chen Y."/>
            <person name="Shah S."/>
            <person name="Dougan E. K."/>
            <person name="Thang M."/>
            <person name="Chan C."/>
        </authorList>
    </citation>
    <scope>NUCLEOTIDE SEQUENCE [LARGE SCALE GENOMIC DNA]</scope>
</reference>
<evidence type="ECO:0008006" key="4">
    <source>
        <dbReference type="Google" id="ProtNLM"/>
    </source>
</evidence>
<proteinExistence type="predicted"/>
<organism evidence="2 3">
    <name type="scientific">Prorocentrum cordatum</name>
    <dbReference type="NCBI Taxonomy" id="2364126"/>
    <lineage>
        <taxon>Eukaryota</taxon>
        <taxon>Sar</taxon>
        <taxon>Alveolata</taxon>
        <taxon>Dinophyceae</taxon>
        <taxon>Prorocentrales</taxon>
        <taxon>Prorocentraceae</taxon>
        <taxon>Prorocentrum</taxon>
    </lineage>
</organism>
<dbReference type="EMBL" id="CAUYUJ010014912">
    <property type="protein sequence ID" value="CAK0847571.1"/>
    <property type="molecule type" value="Genomic_DNA"/>
</dbReference>
<evidence type="ECO:0000313" key="2">
    <source>
        <dbReference type="EMBL" id="CAK0847571.1"/>
    </source>
</evidence>
<name>A0ABN9TQT1_9DINO</name>
<evidence type="ECO:0000313" key="3">
    <source>
        <dbReference type="Proteomes" id="UP001189429"/>
    </source>
</evidence>
<feature type="non-terminal residue" evidence="2">
    <location>
        <position position="155"/>
    </location>
</feature>
<feature type="compositionally biased region" description="Polar residues" evidence="1">
    <location>
        <begin position="65"/>
        <end position="76"/>
    </location>
</feature>
<gene>
    <name evidence="2" type="ORF">PCOR1329_LOCUS40740</name>
</gene>